<feature type="domain" description="RNA polymerase sigma factor 70 region 4 type 2" evidence="7">
    <location>
        <begin position="105"/>
        <end position="155"/>
    </location>
</feature>
<evidence type="ECO:0000313" key="8">
    <source>
        <dbReference type="EMBL" id="GIF24731.1"/>
    </source>
</evidence>
<dbReference type="InterPro" id="IPR013324">
    <property type="entry name" value="RNA_pol_sigma_r3/r4-like"/>
</dbReference>
<evidence type="ECO:0000256" key="4">
    <source>
        <dbReference type="ARBA" id="ARBA00023125"/>
    </source>
</evidence>
<evidence type="ECO:0000313" key="9">
    <source>
        <dbReference type="Proteomes" id="UP000623608"/>
    </source>
</evidence>
<dbReference type="InterPro" id="IPR014284">
    <property type="entry name" value="RNA_pol_sigma-70_dom"/>
</dbReference>
<dbReference type="Gene3D" id="1.10.1740.10">
    <property type="match status" value="1"/>
</dbReference>
<dbReference type="EMBL" id="BOMY01000047">
    <property type="protein sequence ID" value="GIF24731.1"/>
    <property type="molecule type" value="Genomic_DNA"/>
</dbReference>
<keyword evidence="4" id="KW-0238">DNA-binding</keyword>
<dbReference type="InterPro" id="IPR039425">
    <property type="entry name" value="RNA_pol_sigma-70-like"/>
</dbReference>
<dbReference type="InterPro" id="IPR013249">
    <property type="entry name" value="RNA_pol_sigma70_r4_t2"/>
</dbReference>
<keyword evidence="2" id="KW-0805">Transcription regulation</keyword>
<evidence type="ECO:0000256" key="3">
    <source>
        <dbReference type="ARBA" id="ARBA00023082"/>
    </source>
</evidence>
<evidence type="ECO:0000256" key="2">
    <source>
        <dbReference type="ARBA" id="ARBA00023015"/>
    </source>
</evidence>
<organism evidence="8 9">
    <name type="scientific">Paractinoplanes tereljensis</name>
    <dbReference type="NCBI Taxonomy" id="571912"/>
    <lineage>
        <taxon>Bacteria</taxon>
        <taxon>Bacillati</taxon>
        <taxon>Actinomycetota</taxon>
        <taxon>Actinomycetes</taxon>
        <taxon>Micromonosporales</taxon>
        <taxon>Micromonosporaceae</taxon>
        <taxon>Paractinoplanes</taxon>
    </lineage>
</organism>
<dbReference type="Pfam" id="PF08281">
    <property type="entry name" value="Sigma70_r4_2"/>
    <property type="match status" value="1"/>
</dbReference>
<dbReference type="Proteomes" id="UP000623608">
    <property type="component" value="Unassembled WGS sequence"/>
</dbReference>
<comment type="caution">
    <text evidence="8">The sequence shown here is derived from an EMBL/GenBank/DDBJ whole genome shotgun (WGS) entry which is preliminary data.</text>
</comment>
<evidence type="ECO:0000259" key="7">
    <source>
        <dbReference type="Pfam" id="PF08281"/>
    </source>
</evidence>
<dbReference type="SUPFAM" id="SSF88946">
    <property type="entry name" value="Sigma2 domain of RNA polymerase sigma factors"/>
    <property type="match status" value="1"/>
</dbReference>
<keyword evidence="3" id="KW-0731">Sigma factor</keyword>
<dbReference type="NCBIfam" id="TIGR02983">
    <property type="entry name" value="SigE-fam_strep"/>
    <property type="match status" value="1"/>
</dbReference>
<evidence type="ECO:0000256" key="5">
    <source>
        <dbReference type="ARBA" id="ARBA00023163"/>
    </source>
</evidence>
<dbReference type="SUPFAM" id="SSF88659">
    <property type="entry name" value="Sigma3 and sigma4 domains of RNA polymerase sigma factors"/>
    <property type="match status" value="1"/>
</dbReference>
<dbReference type="InterPro" id="IPR013325">
    <property type="entry name" value="RNA_pol_sigma_r2"/>
</dbReference>
<gene>
    <name evidence="8" type="ORF">Ate02nite_74610</name>
</gene>
<evidence type="ECO:0000259" key="6">
    <source>
        <dbReference type="Pfam" id="PF04542"/>
    </source>
</evidence>
<dbReference type="RefSeq" id="WP_203812583.1">
    <property type="nucleotide sequence ID" value="NZ_BOMY01000047.1"/>
</dbReference>
<dbReference type="InterPro" id="IPR007627">
    <property type="entry name" value="RNA_pol_sigma70_r2"/>
</dbReference>
<comment type="similarity">
    <text evidence="1">Belongs to the sigma-70 factor family. ECF subfamily.</text>
</comment>
<dbReference type="PANTHER" id="PTHR43133">
    <property type="entry name" value="RNA POLYMERASE ECF-TYPE SIGMA FACTO"/>
    <property type="match status" value="1"/>
</dbReference>
<dbReference type="InterPro" id="IPR036388">
    <property type="entry name" value="WH-like_DNA-bd_sf"/>
</dbReference>
<feature type="domain" description="RNA polymerase sigma-70 region 2" evidence="6">
    <location>
        <begin position="18"/>
        <end position="80"/>
    </location>
</feature>
<proteinExistence type="inferred from homology"/>
<reference evidence="8" key="1">
    <citation type="submission" date="2021-01" db="EMBL/GenBank/DDBJ databases">
        <title>Whole genome shotgun sequence of Actinoplanes tereljensis NBRC 105297.</title>
        <authorList>
            <person name="Komaki H."/>
            <person name="Tamura T."/>
        </authorList>
    </citation>
    <scope>NUCLEOTIDE SEQUENCE</scope>
    <source>
        <strain evidence="8">NBRC 105297</strain>
    </source>
</reference>
<dbReference type="GO" id="GO:0006352">
    <property type="term" value="P:DNA-templated transcription initiation"/>
    <property type="evidence" value="ECO:0007669"/>
    <property type="project" value="InterPro"/>
</dbReference>
<sequence>MDDGSDGAYLAYVHGRIPALRRVAYLLSGDEHQADDLVQETITKLYARWPRIAEADNVDAYVHTMMVRAFLDEKRRGWWRVRLWGSAPDRAASSSAGGAEDRTVLRAALTRVPPRQQAVLVLRFLCDRPVAEVAEILGCSEGTVKSQTAHGLTALRKILGEPSPAVRTKSTGRRS</sequence>
<dbReference type="Gene3D" id="1.10.10.10">
    <property type="entry name" value="Winged helix-like DNA-binding domain superfamily/Winged helix DNA-binding domain"/>
    <property type="match status" value="1"/>
</dbReference>
<keyword evidence="9" id="KW-1185">Reference proteome</keyword>
<protein>
    <submittedName>
        <fullName evidence="8">RNA polymerase sigma24 factor</fullName>
    </submittedName>
</protein>
<dbReference type="PANTHER" id="PTHR43133:SF50">
    <property type="entry name" value="ECF RNA POLYMERASE SIGMA FACTOR SIGM"/>
    <property type="match status" value="1"/>
</dbReference>
<dbReference type="Pfam" id="PF04542">
    <property type="entry name" value="Sigma70_r2"/>
    <property type="match status" value="1"/>
</dbReference>
<name>A0A919NVH8_9ACTN</name>
<dbReference type="GO" id="GO:0003677">
    <property type="term" value="F:DNA binding"/>
    <property type="evidence" value="ECO:0007669"/>
    <property type="project" value="UniProtKB-KW"/>
</dbReference>
<accession>A0A919NVH8</accession>
<dbReference type="CDD" id="cd06171">
    <property type="entry name" value="Sigma70_r4"/>
    <property type="match status" value="1"/>
</dbReference>
<dbReference type="NCBIfam" id="TIGR02937">
    <property type="entry name" value="sigma70-ECF"/>
    <property type="match status" value="1"/>
</dbReference>
<dbReference type="AlphaFoldDB" id="A0A919NVH8"/>
<dbReference type="InterPro" id="IPR014325">
    <property type="entry name" value="RNA_pol_sigma-E_actinobac"/>
</dbReference>
<evidence type="ECO:0000256" key="1">
    <source>
        <dbReference type="ARBA" id="ARBA00010641"/>
    </source>
</evidence>
<keyword evidence="5" id="KW-0804">Transcription</keyword>
<dbReference type="GO" id="GO:0016987">
    <property type="term" value="F:sigma factor activity"/>
    <property type="evidence" value="ECO:0007669"/>
    <property type="project" value="UniProtKB-KW"/>
</dbReference>